<dbReference type="EMBL" id="BSFP01000005">
    <property type="protein sequence ID" value="GLK99893.1"/>
    <property type="molecule type" value="Genomic_DNA"/>
</dbReference>
<dbReference type="SUPFAM" id="SSF48208">
    <property type="entry name" value="Six-hairpin glycosidases"/>
    <property type="match status" value="1"/>
</dbReference>
<organism evidence="3 4">
    <name type="scientific">Dactylosporangium matsuzakiense</name>
    <dbReference type="NCBI Taxonomy" id="53360"/>
    <lineage>
        <taxon>Bacteria</taxon>
        <taxon>Bacillati</taxon>
        <taxon>Actinomycetota</taxon>
        <taxon>Actinomycetes</taxon>
        <taxon>Micromonosporales</taxon>
        <taxon>Micromonosporaceae</taxon>
        <taxon>Dactylosporangium</taxon>
    </lineage>
</organism>
<dbReference type="Pfam" id="PF19291">
    <property type="entry name" value="TREH_N"/>
    <property type="match status" value="1"/>
</dbReference>
<gene>
    <name evidence="3" type="ORF">GCM10017581_016340</name>
</gene>
<reference evidence="3" key="2">
    <citation type="submission" date="2023-01" db="EMBL/GenBank/DDBJ databases">
        <authorList>
            <person name="Sun Q."/>
            <person name="Evtushenko L."/>
        </authorList>
    </citation>
    <scope>NUCLEOTIDE SEQUENCE</scope>
    <source>
        <strain evidence="3">VKM Ac-1321</strain>
    </source>
</reference>
<name>A0A9W6NK30_9ACTN</name>
<proteinExistence type="predicted"/>
<dbReference type="InterPro" id="IPR012341">
    <property type="entry name" value="6hp_glycosidase-like_sf"/>
</dbReference>
<keyword evidence="4" id="KW-1185">Reference proteome</keyword>
<evidence type="ECO:0000259" key="1">
    <source>
        <dbReference type="Pfam" id="PF00723"/>
    </source>
</evidence>
<sequence>MVPDRVNSRPDVAFTPQVLRQYALLADGRRGALIGPRGDVAWLCAPAWESDAVFTSLLGGPGGYAVTPADDRFVWGGFYEPGSLIWTSRWITTDTIIQSREALAFPGDADTVTLLRRVEAVRGPAAVRAVLDVRAGFGRHPLRDLTHDGAAWVGRAGALYVRWSGAAGARVDAGVLRHELRLPAGTHHDLVLELSTRPFTVPAPDPDTAWRNTGAAWRAAVPDTVDGLAARDARHACAVLRGLTTPEGGMVAAATTSLPERAEAGRNFDYRYAWIRDQSYAGLAAAAAGVDGLLDAAVRFVTQRLLADGPELAPAYCAASGAAVPSEDHLEFLPGYPGAPVRTGNWVNGQFQLDAFGEALLLLSAAARRDRLDTDGRRALRIAADAIAERWHEPDAGIWELQPRPWTHSRLTCVAGLRHAADTEAGHDASRWRDLAERILADTAATSVHPTGRWQRAPDDPRVDAALLLPGIRGAVPPDDPRTAATLAAVRADLADDGYVYRFRADDRPLGDAEGAFLLCGYAMALAEHQAGNAVAAARWFERNRAACGPPGLFAEEYDVRQRQLRGNLPQAFVHAMMLETAATLPDPTH</sequence>
<dbReference type="Proteomes" id="UP001143480">
    <property type="component" value="Unassembled WGS sequence"/>
</dbReference>
<protein>
    <submittedName>
        <fullName evidence="3">Glycoside hydrolase</fullName>
    </submittedName>
</protein>
<evidence type="ECO:0000313" key="4">
    <source>
        <dbReference type="Proteomes" id="UP001143480"/>
    </source>
</evidence>
<dbReference type="Gene3D" id="1.50.10.10">
    <property type="match status" value="1"/>
</dbReference>
<dbReference type="RefSeq" id="WP_379993064.1">
    <property type="nucleotide sequence ID" value="NZ_BAAAXA010000001.1"/>
</dbReference>
<feature type="domain" description="Trehalase-like N-terminal" evidence="2">
    <location>
        <begin position="20"/>
        <end position="143"/>
    </location>
</feature>
<dbReference type="GO" id="GO:0015927">
    <property type="term" value="F:trehalase activity"/>
    <property type="evidence" value="ECO:0007669"/>
    <property type="project" value="TreeGrafter"/>
</dbReference>
<reference evidence="3" key="1">
    <citation type="journal article" date="2014" name="Int. J. Syst. Evol. Microbiol.">
        <title>Complete genome sequence of Corynebacterium casei LMG S-19264T (=DSM 44701T), isolated from a smear-ripened cheese.</title>
        <authorList>
            <consortium name="US DOE Joint Genome Institute (JGI-PGF)"/>
            <person name="Walter F."/>
            <person name="Albersmeier A."/>
            <person name="Kalinowski J."/>
            <person name="Ruckert C."/>
        </authorList>
    </citation>
    <scope>NUCLEOTIDE SEQUENCE</scope>
    <source>
        <strain evidence="3">VKM Ac-1321</strain>
    </source>
</reference>
<keyword evidence="3" id="KW-0378">Hydrolase</keyword>
<feature type="domain" description="GH15-like" evidence="1">
    <location>
        <begin position="246"/>
        <end position="582"/>
    </location>
</feature>
<comment type="caution">
    <text evidence="3">The sequence shown here is derived from an EMBL/GenBank/DDBJ whole genome shotgun (WGS) entry which is preliminary data.</text>
</comment>
<accession>A0A9W6NK30</accession>
<dbReference type="Pfam" id="PF00723">
    <property type="entry name" value="Glyco_hydro_15"/>
    <property type="match status" value="1"/>
</dbReference>
<evidence type="ECO:0000259" key="2">
    <source>
        <dbReference type="Pfam" id="PF19291"/>
    </source>
</evidence>
<dbReference type="InterPro" id="IPR045582">
    <property type="entry name" value="Trehalase-like_N"/>
</dbReference>
<dbReference type="AlphaFoldDB" id="A0A9W6NK30"/>
<dbReference type="InterPro" id="IPR008928">
    <property type="entry name" value="6-hairpin_glycosidase_sf"/>
</dbReference>
<dbReference type="GO" id="GO:0005993">
    <property type="term" value="P:trehalose catabolic process"/>
    <property type="evidence" value="ECO:0007669"/>
    <property type="project" value="TreeGrafter"/>
</dbReference>
<dbReference type="PANTHER" id="PTHR31616">
    <property type="entry name" value="TREHALASE"/>
    <property type="match status" value="1"/>
</dbReference>
<evidence type="ECO:0000313" key="3">
    <source>
        <dbReference type="EMBL" id="GLK99893.1"/>
    </source>
</evidence>
<dbReference type="InterPro" id="IPR011613">
    <property type="entry name" value="GH15-like"/>
</dbReference>
<dbReference type="PANTHER" id="PTHR31616:SF10">
    <property type="entry name" value="TREHALASE"/>
    <property type="match status" value="1"/>
</dbReference>